<evidence type="ECO:0000313" key="1">
    <source>
        <dbReference type="EMBL" id="PDW00784.1"/>
    </source>
</evidence>
<dbReference type="OrthoDB" id="6253202at2"/>
<keyword evidence="2" id="KW-1185">Reference proteome</keyword>
<sequence>MLDTGHLLNSDPTVADEQSAVALVLKRIAQLSPQVRTRIEGVHLNLSLSGDYQRQAQAAGIPARFAEHPFDEQFAIARDHVAEIDQHRPFTSPCCQEIIAALRPRVVTHELLMRSRDELERHLLTQYRALNGGC</sequence>
<accession>A0A2A6RDX6</accession>
<comment type="caution">
    <text evidence="1">The sequence shown here is derived from an EMBL/GenBank/DDBJ whole genome shotgun (WGS) entry which is preliminary data.</text>
</comment>
<proteinExistence type="predicted"/>
<dbReference type="Proteomes" id="UP000220527">
    <property type="component" value="Unassembled WGS sequence"/>
</dbReference>
<dbReference type="RefSeq" id="WP_097645902.1">
    <property type="nucleotide sequence ID" value="NZ_NQWI01000170.1"/>
</dbReference>
<gene>
    <name evidence="1" type="ORF">CJ255_20280</name>
</gene>
<name>A0A2A6RDX6_9CHLR</name>
<dbReference type="EMBL" id="NQWI01000170">
    <property type="protein sequence ID" value="PDW00784.1"/>
    <property type="molecule type" value="Genomic_DNA"/>
</dbReference>
<protein>
    <recommendedName>
        <fullName evidence="3">Xylose isomerase-like TIM barrel domain-containing protein</fullName>
    </recommendedName>
</protein>
<organism evidence="1 2">
    <name type="scientific">Candidatus Viridilinea mediisalina</name>
    <dbReference type="NCBI Taxonomy" id="2024553"/>
    <lineage>
        <taxon>Bacteria</taxon>
        <taxon>Bacillati</taxon>
        <taxon>Chloroflexota</taxon>
        <taxon>Chloroflexia</taxon>
        <taxon>Chloroflexales</taxon>
        <taxon>Chloroflexineae</taxon>
        <taxon>Oscillochloridaceae</taxon>
        <taxon>Candidatus Viridilinea</taxon>
    </lineage>
</organism>
<reference evidence="2" key="1">
    <citation type="submission" date="2017-08" db="EMBL/GenBank/DDBJ databases">
        <authorList>
            <person name="Grouzdev D.S."/>
            <person name="Gaisin V.A."/>
            <person name="Rysina M.S."/>
            <person name="Gorlenko V.M."/>
        </authorList>
    </citation>
    <scope>NUCLEOTIDE SEQUENCE [LARGE SCALE GENOMIC DNA]</scope>
    <source>
        <strain evidence="2">Kir15-3F</strain>
    </source>
</reference>
<dbReference type="AlphaFoldDB" id="A0A2A6RDX6"/>
<evidence type="ECO:0008006" key="3">
    <source>
        <dbReference type="Google" id="ProtNLM"/>
    </source>
</evidence>
<evidence type="ECO:0000313" key="2">
    <source>
        <dbReference type="Proteomes" id="UP000220527"/>
    </source>
</evidence>